<sequence length="215" mass="22461">MTAPPEGPTRRRPIAVPLAALVTAAGLGVTAALGGFATAPEKPPKRLGQGSTVDQEQFTTTFVGSRTTSEPGLFGSPAKRFLEIEFRVVNKGDETAGMGLPYESGLGGGSFGSSLLKITPAINGKYGASVFTPTGGGESSQLHPALPTNVVVRYELEDRQRPPKQLTIDVGTYEWRDGVTLAPGWFVVTEEDGGERKPVVTAQVTLPVVPGGARS</sequence>
<dbReference type="RefSeq" id="WP_344914130.1">
    <property type="nucleotide sequence ID" value="NZ_BAABAQ010000001.1"/>
</dbReference>
<keyword evidence="2" id="KW-0472">Membrane</keyword>
<evidence type="ECO:0000313" key="3">
    <source>
        <dbReference type="EMBL" id="GAA4180308.1"/>
    </source>
</evidence>
<dbReference type="EMBL" id="BAABAQ010000001">
    <property type="protein sequence ID" value="GAA4180308.1"/>
    <property type="molecule type" value="Genomic_DNA"/>
</dbReference>
<protein>
    <recommendedName>
        <fullName evidence="5">DUF4352 domain-containing protein</fullName>
    </recommendedName>
</protein>
<keyword evidence="2" id="KW-0812">Transmembrane</keyword>
<keyword evidence="4" id="KW-1185">Reference proteome</keyword>
<organism evidence="3 4">
    <name type="scientific">Streptosporangium oxazolinicum</name>
    <dbReference type="NCBI Taxonomy" id="909287"/>
    <lineage>
        <taxon>Bacteria</taxon>
        <taxon>Bacillati</taxon>
        <taxon>Actinomycetota</taxon>
        <taxon>Actinomycetes</taxon>
        <taxon>Streptosporangiales</taxon>
        <taxon>Streptosporangiaceae</taxon>
        <taxon>Streptosporangium</taxon>
    </lineage>
</organism>
<feature type="region of interest" description="Disordered" evidence="1">
    <location>
        <begin position="35"/>
        <end position="55"/>
    </location>
</feature>
<evidence type="ECO:0000313" key="4">
    <source>
        <dbReference type="Proteomes" id="UP001501251"/>
    </source>
</evidence>
<evidence type="ECO:0000256" key="2">
    <source>
        <dbReference type="SAM" id="Phobius"/>
    </source>
</evidence>
<evidence type="ECO:0008006" key="5">
    <source>
        <dbReference type="Google" id="ProtNLM"/>
    </source>
</evidence>
<evidence type="ECO:0000256" key="1">
    <source>
        <dbReference type="SAM" id="MobiDB-lite"/>
    </source>
</evidence>
<proteinExistence type="predicted"/>
<feature type="transmembrane region" description="Helical" evidence="2">
    <location>
        <begin position="14"/>
        <end position="37"/>
    </location>
</feature>
<gene>
    <name evidence="3" type="ORF">GCM10022252_02940</name>
</gene>
<accession>A0ABP8A9H1</accession>
<dbReference type="Proteomes" id="UP001501251">
    <property type="component" value="Unassembled WGS sequence"/>
</dbReference>
<comment type="caution">
    <text evidence="3">The sequence shown here is derived from an EMBL/GenBank/DDBJ whole genome shotgun (WGS) entry which is preliminary data.</text>
</comment>
<name>A0ABP8A9H1_9ACTN</name>
<reference evidence="4" key="1">
    <citation type="journal article" date="2019" name="Int. J. Syst. Evol. Microbiol.">
        <title>The Global Catalogue of Microorganisms (GCM) 10K type strain sequencing project: providing services to taxonomists for standard genome sequencing and annotation.</title>
        <authorList>
            <consortium name="The Broad Institute Genomics Platform"/>
            <consortium name="The Broad Institute Genome Sequencing Center for Infectious Disease"/>
            <person name="Wu L."/>
            <person name="Ma J."/>
        </authorList>
    </citation>
    <scope>NUCLEOTIDE SEQUENCE [LARGE SCALE GENOMIC DNA]</scope>
    <source>
        <strain evidence="4">JCM 17388</strain>
    </source>
</reference>
<keyword evidence="2" id="KW-1133">Transmembrane helix</keyword>